<evidence type="ECO:0000313" key="3">
    <source>
        <dbReference type="Proteomes" id="UP000837803"/>
    </source>
</evidence>
<organism evidence="2 3">
    <name type="scientific">Neolewinella maritima</name>
    <dbReference type="NCBI Taxonomy" id="1383882"/>
    <lineage>
        <taxon>Bacteria</taxon>
        <taxon>Pseudomonadati</taxon>
        <taxon>Bacteroidota</taxon>
        <taxon>Saprospiria</taxon>
        <taxon>Saprospirales</taxon>
        <taxon>Lewinellaceae</taxon>
        <taxon>Neolewinella</taxon>
    </lineage>
</organism>
<evidence type="ECO:0000313" key="2">
    <source>
        <dbReference type="EMBL" id="CAH0998687.1"/>
    </source>
</evidence>
<protein>
    <recommendedName>
        <fullName evidence="4">TonB-dependent receptor</fullName>
    </recommendedName>
</protein>
<proteinExistence type="predicted"/>
<dbReference type="EMBL" id="CAKLPZ010000001">
    <property type="protein sequence ID" value="CAH0998687.1"/>
    <property type="molecule type" value="Genomic_DNA"/>
</dbReference>
<reference evidence="2" key="1">
    <citation type="submission" date="2021-12" db="EMBL/GenBank/DDBJ databases">
        <authorList>
            <person name="Rodrigo-Torres L."/>
            <person name="Arahal R. D."/>
            <person name="Lucena T."/>
        </authorList>
    </citation>
    <scope>NUCLEOTIDE SEQUENCE</scope>
    <source>
        <strain evidence="2">CECT 8419</strain>
    </source>
</reference>
<name>A0ABM9AWX1_9BACT</name>
<sequence>MFNPTSNSELSYIGSDKPPAPMPRQLLETEQKALEINLDPRIYGTFAEIGAGQEVARHFFQVGAAAGTIAKTMSAYDKVYSDQIYGTEPSGRYVCESRIHKMIDHEYELMVDRLRHDRPDTNFFVFADTVAAVNYTRTIRGNGWLGLRFQLTPNGGGNDLLLHARMLDNDNQLQQQAIGILGVNMIYGAYHLHSKPEELVESLLDGLKGRIAIDMMVLSGPDFSVDNRLLSLWMVKHALTDITMFDPRGRSIHPSEFLYRKAVMVVRGSFRPTTLVNADMLEAGYKQFRSEEHIDPSKSFLLTELTLDNLQGNSELNERDYLHRATLLNALGQTVIISNYHRYGDLIEYLSLYKVSPLGIVVGVNDLLQLISDKYYANQDGRLLAAFGEIFTRNVKLYVYPAQQEGSADLMTAENVPIPEGVKFLYRHLLDSGQIVDIEEYKAENLHIYSREVLNLIRDGEDGWESMVPERVAKLVKQDCLFGYPAEKLEFEY</sequence>
<accession>A0ABM9AWX1</accession>
<comment type="caution">
    <text evidence="2">The sequence shown here is derived from an EMBL/GenBank/DDBJ whole genome shotgun (WGS) entry which is preliminary data.</text>
</comment>
<gene>
    <name evidence="2" type="ORF">LEM8419_00033</name>
</gene>
<evidence type="ECO:0008006" key="4">
    <source>
        <dbReference type="Google" id="ProtNLM"/>
    </source>
</evidence>
<feature type="compositionally biased region" description="Polar residues" evidence="1">
    <location>
        <begin position="1"/>
        <end position="10"/>
    </location>
</feature>
<evidence type="ECO:0000256" key="1">
    <source>
        <dbReference type="SAM" id="MobiDB-lite"/>
    </source>
</evidence>
<keyword evidence="3" id="KW-1185">Reference proteome</keyword>
<feature type="region of interest" description="Disordered" evidence="1">
    <location>
        <begin position="1"/>
        <end position="22"/>
    </location>
</feature>
<dbReference type="Proteomes" id="UP000837803">
    <property type="component" value="Unassembled WGS sequence"/>
</dbReference>